<name>A0A919C7A6_9ACTN</name>
<dbReference type="AlphaFoldDB" id="A0A919C7A6"/>
<sequence>MEGADAAEAEDSDTHAVLLLGLCRVLVEAAGARPVPLGHRPGAASARPARTYGAPRTQVRAKAVPAHRPPPWTRPARRGPAILVSTNPSNKQRPVLPSAIQVVTPYDVPAG</sequence>
<evidence type="ECO:0000313" key="3">
    <source>
        <dbReference type="Proteomes" id="UP000619355"/>
    </source>
</evidence>
<organism evidence="2 3">
    <name type="scientific">Streptomyces capoamus</name>
    <dbReference type="NCBI Taxonomy" id="68183"/>
    <lineage>
        <taxon>Bacteria</taxon>
        <taxon>Bacillati</taxon>
        <taxon>Actinomycetota</taxon>
        <taxon>Actinomycetes</taxon>
        <taxon>Kitasatosporales</taxon>
        <taxon>Streptomycetaceae</taxon>
        <taxon>Streptomyces</taxon>
    </lineage>
</organism>
<proteinExistence type="predicted"/>
<dbReference type="EMBL" id="BNBF01000009">
    <property type="protein sequence ID" value="GHG51595.1"/>
    <property type="molecule type" value="Genomic_DNA"/>
</dbReference>
<feature type="region of interest" description="Disordered" evidence="1">
    <location>
        <begin position="34"/>
        <end position="93"/>
    </location>
</feature>
<evidence type="ECO:0000313" key="2">
    <source>
        <dbReference type="EMBL" id="GHG51595.1"/>
    </source>
</evidence>
<evidence type="ECO:0000256" key="1">
    <source>
        <dbReference type="SAM" id="MobiDB-lite"/>
    </source>
</evidence>
<comment type="caution">
    <text evidence="2">The sequence shown here is derived from an EMBL/GenBank/DDBJ whole genome shotgun (WGS) entry which is preliminary data.</text>
</comment>
<gene>
    <name evidence="2" type="ORF">GCM10018980_34350</name>
</gene>
<dbReference type="Proteomes" id="UP000619355">
    <property type="component" value="Unassembled WGS sequence"/>
</dbReference>
<reference evidence="3" key="1">
    <citation type="journal article" date="2019" name="Int. J. Syst. Evol. Microbiol.">
        <title>The Global Catalogue of Microorganisms (GCM) 10K type strain sequencing project: providing services to taxonomists for standard genome sequencing and annotation.</title>
        <authorList>
            <consortium name="The Broad Institute Genomics Platform"/>
            <consortium name="The Broad Institute Genome Sequencing Center for Infectious Disease"/>
            <person name="Wu L."/>
            <person name="Ma J."/>
        </authorList>
    </citation>
    <scope>NUCLEOTIDE SEQUENCE [LARGE SCALE GENOMIC DNA]</scope>
    <source>
        <strain evidence="3">JCM 4253</strain>
    </source>
</reference>
<keyword evidence="3" id="KW-1185">Reference proteome</keyword>
<accession>A0A919C7A6</accession>
<protein>
    <submittedName>
        <fullName evidence="2">Uncharacterized protein</fullName>
    </submittedName>
</protein>